<evidence type="ECO:0000313" key="4">
    <source>
        <dbReference type="Proteomes" id="UP000265703"/>
    </source>
</evidence>
<dbReference type="EMBL" id="QKYT01000408">
    <property type="protein sequence ID" value="RIA85735.1"/>
    <property type="molecule type" value="Genomic_DNA"/>
</dbReference>
<dbReference type="Proteomes" id="UP000265703">
    <property type="component" value="Unassembled WGS sequence"/>
</dbReference>
<protein>
    <recommendedName>
        <fullName evidence="5">G-protein coupled receptors family 1 profile domain-containing protein</fullName>
    </recommendedName>
</protein>
<keyword evidence="2" id="KW-1133">Transmembrane helix</keyword>
<dbReference type="OrthoDB" id="2112032at2759"/>
<evidence type="ECO:0000256" key="1">
    <source>
        <dbReference type="SAM" id="MobiDB-lite"/>
    </source>
</evidence>
<evidence type="ECO:0008006" key="5">
    <source>
        <dbReference type="Google" id="ProtNLM"/>
    </source>
</evidence>
<feature type="transmembrane region" description="Helical" evidence="2">
    <location>
        <begin position="9"/>
        <end position="26"/>
    </location>
</feature>
<gene>
    <name evidence="3" type="ORF">C1645_808121</name>
</gene>
<organism evidence="3 4">
    <name type="scientific">Glomus cerebriforme</name>
    <dbReference type="NCBI Taxonomy" id="658196"/>
    <lineage>
        <taxon>Eukaryota</taxon>
        <taxon>Fungi</taxon>
        <taxon>Fungi incertae sedis</taxon>
        <taxon>Mucoromycota</taxon>
        <taxon>Glomeromycotina</taxon>
        <taxon>Glomeromycetes</taxon>
        <taxon>Glomerales</taxon>
        <taxon>Glomeraceae</taxon>
        <taxon>Glomus</taxon>
    </lineage>
</organism>
<proteinExistence type="predicted"/>
<keyword evidence="2" id="KW-0812">Transmembrane</keyword>
<evidence type="ECO:0000256" key="2">
    <source>
        <dbReference type="SAM" id="Phobius"/>
    </source>
</evidence>
<feature type="region of interest" description="Disordered" evidence="1">
    <location>
        <begin position="68"/>
        <end position="88"/>
    </location>
</feature>
<dbReference type="AlphaFoldDB" id="A0A397SNV7"/>
<accession>A0A397SNV7</accession>
<reference evidence="3 4" key="1">
    <citation type="submission" date="2018-06" db="EMBL/GenBank/DDBJ databases">
        <title>Comparative genomics reveals the genomic features of Rhizophagus irregularis, R. cerebriforme, R. diaphanum and Gigaspora rosea, and their symbiotic lifestyle signature.</title>
        <authorList>
            <person name="Morin E."/>
            <person name="San Clemente H."/>
            <person name="Chen E.C.H."/>
            <person name="De La Providencia I."/>
            <person name="Hainaut M."/>
            <person name="Kuo A."/>
            <person name="Kohler A."/>
            <person name="Murat C."/>
            <person name="Tang N."/>
            <person name="Roy S."/>
            <person name="Loubradou J."/>
            <person name="Henrissat B."/>
            <person name="Grigoriev I.V."/>
            <person name="Corradi N."/>
            <person name="Roux C."/>
            <person name="Martin F.M."/>
        </authorList>
    </citation>
    <scope>NUCLEOTIDE SEQUENCE [LARGE SCALE GENOMIC DNA]</scope>
    <source>
        <strain evidence="3 4">DAOM 227022</strain>
    </source>
</reference>
<evidence type="ECO:0000313" key="3">
    <source>
        <dbReference type="EMBL" id="RIA85735.1"/>
    </source>
</evidence>
<keyword evidence="2" id="KW-0472">Membrane</keyword>
<comment type="caution">
    <text evidence="3">The sequence shown here is derived from an EMBL/GenBank/DDBJ whole genome shotgun (WGS) entry which is preliminary data.</text>
</comment>
<keyword evidence="4" id="KW-1185">Reference proteome</keyword>
<sequence length="120" mass="13536">MERKASIKIASYILVFFIQWTPVQVYNIGSWCNVDKPWIYVFVVIGINLGGIGNAIQYMVNEGHFTQHKTSSKNTKTKPDDESYSTPGSIELNDLSINIIVKNDKNIVENEIVDDPLSSK</sequence>
<name>A0A397SNV7_9GLOM</name>
<feature type="transmembrane region" description="Helical" evidence="2">
    <location>
        <begin position="38"/>
        <end position="60"/>
    </location>
</feature>